<reference evidence="3" key="1">
    <citation type="submission" date="2023-03" db="EMBL/GenBank/DDBJ databases">
        <title>Near-Complete genome sequence of Lipomyces tetrasporous NRRL Y-64009, an oleaginous yeast capable of growing on lignocellulosic hydrolysates.</title>
        <authorList>
            <consortium name="Lawrence Berkeley National Laboratory"/>
            <person name="Jagtap S.S."/>
            <person name="Liu J.-J."/>
            <person name="Walukiewicz H.E."/>
            <person name="Pangilinan J."/>
            <person name="Lipzen A."/>
            <person name="Ahrendt S."/>
            <person name="Koriabine M."/>
            <person name="Cobaugh K."/>
            <person name="Salamov A."/>
            <person name="Yoshinaga Y."/>
            <person name="Ng V."/>
            <person name="Daum C."/>
            <person name="Grigoriev I.V."/>
            <person name="Slininger P.J."/>
            <person name="Dien B.S."/>
            <person name="Jin Y.-S."/>
            <person name="Rao C.V."/>
        </authorList>
    </citation>
    <scope>NUCLEOTIDE SEQUENCE</scope>
    <source>
        <strain evidence="3">NRRL Y-64009</strain>
    </source>
</reference>
<dbReference type="EMBL" id="JARPMG010000001">
    <property type="protein sequence ID" value="KAJ8104135.1"/>
    <property type="molecule type" value="Genomic_DNA"/>
</dbReference>
<feature type="region of interest" description="Disordered" evidence="1">
    <location>
        <begin position="1"/>
        <end position="103"/>
    </location>
</feature>
<dbReference type="RefSeq" id="XP_056047585.1">
    <property type="nucleotide sequence ID" value="XM_056186394.1"/>
</dbReference>
<feature type="compositionally biased region" description="Polar residues" evidence="1">
    <location>
        <begin position="21"/>
        <end position="34"/>
    </location>
</feature>
<keyword evidence="4" id="KW-1185">Reference proteome</keyword>
<comment type="caution">
    <text evidence="3">The sequence shown here is derived from an EMBL/GenBank/DDBJ whole genome shotgun (WGS) entry which is preliminary data.</text>
</comment>
<evidence type="ECO:0000313" key="3">
    <source>
        <dbReference type="EMBL" id="KAJ8104135.1"/>
    </source>
</evidence>
<feature type="transmembrane region" description="Helical" evidence="2">
    <location>
        <begin position="538"/>
        <end position="557"/>
    </location>
</feature>
<feature type="region of interest" description="Disordered" evidence="1">
    <location>
        <begin position="119"/>
        <end position="140"/>
    </location>
</feature>
<feature type="transmembrane region" description="Helical" evidence="2">
    <location>
        <begin position="577"/>
        <end position="597"/>
    </location>
</feature>
<dbReference type="AlphaFoldDB" id="A0AAD7QZ48"/>
<feature type="compositionally biased region" description="Low complexity" evidence="1">
    <location>
        <begin position="76"/>
        <end position="89"/>
    </location>
</feature>
<dbReference type="Proteomes" id="UP001217417">
    <property type="component" value="Unassembled WGS sequence"/>
</dbReference>
<name>A0AAD7QZ48_9ASCO</name>
<evidence type="ECO:0000313" key="4">
    <source>
        <dbReference type="Proteomes" id="UP001217417"/>
    </source>
</evidence>
<organism evidence="3 4">
    <name type="scientific">Lipomyces tetrasporus</name>
    <dbReference type="NCBI Taxonomy" id="54092"/>
    <lineage>
        <taxon>Eukaryota</taxon>
        <taxon>Fungi</taxon>
        <taxon>Dikarya</taxon>
        <taxon>Ascomycota</taxon>
        <taxon>Saccharomycotina</taxon>
        <taxon>Lipomycetes</taxon>
        <taxon>Lipomycetales</taxon>
        <taxon>Lipomycetaceae</taxon>
        <taxon>Lipomyces</taxon>
    </lineage>
</organism>
<gene>
    <name evidence="3" type="ORF">POJ06DRAFT_243659</name>
</gene>
<keyword evidence="2" id="KW-1133">Transmembrane helix</keyword>
<accession>A0AAD7QZ48</accession>
<evidence type="ECO:0000256" key="1">
    <source>
        <dbReference type="SAM" id="MobiDB-lite"/>
    </source>
</evidence>
<sequence>MDDRPRLPIRRSVSAGPPGRSYNNASSDHTSSPLNDRGVRKSAMSNIYKSTSPSTTPLPVTPPPRRGAGALGRPLSSSDSNRNSSARKSIVTNASRHSDGSGISIRFSIAARPAGSAYRSFSGASDILPGTSSADDANSDVVDYDEISPDIVESEPQFPLPLTEAPQEDVEEEGFENDYDRADAARRGYMGIPGFYYDNYSSNYNSSEEDPDDSSVSELFGACPSSPVDVDVIDETEYHDLPGVEQMTQHQQDDDNSARAIELNGNHPTRRLNEQHGFAYDENSDTEQSVYDLDYMNGEESQHIPDFDQDNSMQDGLRWSQTEPDTEPTTTLVHPPLQRPGETAATFDFVYRVRDIISEEDIRGRQAQIRARSQMPERALIPVYSDGLSLSTFPYINSIAPLSAIVRQPPRGHYATTVVEARDSVVTTILPPMPTHPPAIRTGMSAVVGQRYGRRKIQLQNEAESMTDEEDIDYRQLEAQARSESEEQADPDYTLEILRQLRAHQHEAWHDSIFTFQMQQNTPPTIPRERRACSKSMARVLLVIFTIFPPLWLVMGFGGLDNAVGEIPRIERMVARVLGASLFVMAVVGLAVGLAVGL</sequence>
<proteinExistence type="predicted"/>
<keyword evidence="2" id="KW-0472">Membrane</keyword>
<evidence type="ECO:0000256" key="2">
    <source>
        <dbReference type="SAM" id="Phobius"/>
    </source>
</evidence>
<protein>
    <submittedName>
        <fullName evidence="3">Uncharacterized protein</fullName>
    </submittedName>
</protein>
<keyword evidence="2" id="KW-0812">Transmembrane</keyword>
<dbReference type="GeneID" id="80881560"/>